<evidence type="ECO:0000313" key="1">
    <source>
        <dbReference type="EMBL" id="KAA8496723.1"/>
    </source>
</evidence>
<organism evidence="1 2">
    <name type="scientific">Porphyridium purpureum</name>
    <name type="common">Red alga</name>
    <name type="synonym">Porphyridium cruentum</name>
    <dbReference type="NCBI Taxonomy" id="35688"/>
    <lineage>
        <taxon>Eukaryota</taxon>
        <taxon>Rhodophyta</taxon>
        <taxon>Bangiophyceae</taxon>
        <taxon>Porphyridiales</taxon>
        <taxon>Porphyridiaceae</taxon>
        <taxon>Porphyridium</taxon>
    </lineage>
</organism>
<comment type="caution">
    <text evidence="1">The sequence shown here is derived from an EMBL/GenBank/DDBJ whole genome shotgun (WGS) entry which is preliminary data.</text>
</comment>
<reference evidence="2" key="1">
    <citation type="journal article" date="2019" name="Nat. Commun.">
        <title>Expansion of phycobilisome linker gene families in mesophilic red algae.</title>
        <authorList>
            <person name="Lee J."/>
            <person name="Kim D."/>
            <person name="Bhattacharya D."/>
            <person name="Yoon H.S."/>
        </authorList>
    </citation>
    <scope>NUCLEOTIDE SEQUENCE [LARGE SCALE GENOMIC DNA]</scope>
    <source>
        <strain evidence="2">CCMP 1328</strain>
    </source>
</reference>
<protein>
    <submittedName>
        <fullName evidence="1">Uncharacterized protein</fullName>
    </submittedName>
</protein>
<gene>
    <name evidence="1" type="ORF">FVE85_0452</name>
</gene>
<keyword evidence="2" id="KW-1185">Reference proteome</keyword>
<proteinExistence type="predicted"/>
<accession>A0A5J4Z1G2</accession>
<evidence type="ECO:0000313" key="2">
    <source>
        <dbReference type="Proteomes" id="UP000324585"/>
    </source>
</evidence>
<dbReference type="Proteomes" id="UP000324585">
    <property type="component" value="Unassembled WGS sequence"/>
</dbReference>
<dbReference type="AlphaFoldDB" id="A0A5J4Z1G2"/>
<dbReference type="EMBL" id="VRMN01000002">
    <property type="protein sequence ID" value="KAA8496723.1"/>
    <property type="molecule type" value="Genomic_DNA"/>
</dbReference>
<sequence length="90" mass="10107">MSLLGQLDQHVERHVAEPDFIAINRLSVHEVRAFPVNWPTLLSQSSTFARGRATWPVSVPISIAQLVGFDFIFLKNDRILSSIEVGFCGR</sequence>
<name>A0A5J4Z1G2_PORPP</name>